<reference evidence="1 2" key="1">
    <citation type="journal article" date="2022" name="New Phytol.">
        <title>Ecological generalism drives hyperdiversity of secondary metabolite gene clusters in xylarialean endophytes.</title>
        <authorList>
            <person name="Franco M.E.E."/>
            <person name="Wisecaver J.H."/>
            <person name="Arnold A.E."/>
            <person name="Ju Y.M."/>
            <person name="Slot J.C."/>
            <person name="Ahrendt S."/>
            <person name="Moore L.P."/>
            <person name="Eastman K.E."/>
            <person name="Scott K."/>
            <person name="Konkel Z."/>
            <person name="Mondo S.J."/>
            <person name="Kuo A."/>
            <person name="Hayes R.D."/>
            <person name="Haridas S."/>
            <person name="Andreopoulos B."/>
            <person name="Riley R."/>
            <person name="LaButti K."/>
            <person name="Pangilinan J."/>
            <person name="Lipzen A."/>
            <person name="Amirebrahimi M."/>
            <person name="Yan J."/>
            <person name="Adam C."/>
            <person name="Keymanesh K."/>
            <person name="Ng V."/>
            <person name="Louie K."/>
            <person name="Northen T."/>
            <person name="Drula E."/>
            <person name="Henrissat B."/>
            <person name="Hsieh H.M."/>
            <person name="Youens-Clark K."/>
            <person name="Lutzoni F."/>
            <person name="Miadlikowska J."/>
            <person name="Eastwood D.C."/>
            <person name="Hamelin R.C."/>
            <person name="Grigoriev I.V."/>
            <person name="U'Ren J.M."/>
        </authorList>
    </citation>
    <scope>NUCLEOTIDE SEQUENCE [LARGE SCALE GENOMIC DNA]</scope>
    <source>
        <strain evidence="1 2">CBS 119005</strain>
    </source>
</reference>
<comment type="caution">
    <text evidence="1">The sequence shown here is derived from an EMBL/GenBank/DDBJ whole genome shotgun (WGS) entry which is preliminary data.</text>
</comment>
<name>A0ACB9Z012_9PEZI</name>
<accession>A0ACB9Z012</accession>
<protein>
    <submittedName>
        <fullName evidence="1">Alpha/beta hydrolase fold-3 domain-containing protein</fullName>
    </submittedName>
</protein>
<proteinExistence type="predicted"/>
<gene>
    <name evidence="1" type="ORF">F4820DRAFT_421958</name>
</gene>
<sequence length="369" mass="40146">MANHNSHPPTSYQPLKLLFQIGYAVTVAARLPIWAITALLPPLRQHPSWTAKQSFLAHLAYMVLDTPSRIGITETLSLESRKEGDQFQVINPADSRFYEGPLVSDIKPAAVGGTWYPHRPRVGADWASSLVVLHLHGGAFVTGNGRIHHGGFVGKNWVEECGAAAVFVPQYRLSGYAGLNPFPAALQDSLTAYAFLLYELGVPAHQIVLAGNSSGGNLAVALLRYIKEFGHNLGLPTPRCAVLLSPWVSPFDYDLAENPNRVSDYVPKSFLRWGAETYAGHLPDARANPYITPSAAPFAVSVPMLVSVGTAELFHGAVTNWVGKMNELSENSVELYHENGASHDTFFSGNLTGFDESTRVVAAKIREFL</sequence>
<keyword evidence="1" id="KW-0378">Hydrolase</keyword>
<keyword evidence="2" id="KW-1185">Reference proteome</keyword>
<evidence type="ECO:0000313" key="1">
    <source>
        <dbReference type="EMBL" id="KAI4865015.1"/>
    </source>
</evidence>
<organism evidence="1 2">
    <name type="scientific">Hypoxylon rubiginosum</name>
    <dbReference type="NCBI Taxonomy" id="110542"/>
    <lineage>
        <taxon>Eukaryota</taxon>
        <taxon>Fungi</taxon>
        <taxon>Dikarya</taxon>
        <taxon>Ascomycota</taxon>
        <taxon>Pezizomycotina</taxon>
        <taxon>Sordariomycetes</taxon>
        <taxon>Xylariomycetidae</taxon>
        <taxon>Xylariales</taxon>
        <taxon>Hypoxylaceae</taxon>
        <taxon>Hypoxylon</taxon>
    </lineage>
</organism>
<dbReference type="Proteomes" id="UP001497700">
    <property type="component" value="Unassembled WGS sequence"/>
</dbReference>
<evidence type="ECO:0000313" key="2">
    <source>
        <dbReference type="Proteomes" id="UP001497700"/>
    </source>
</evidence>
<dbReference type="EMBL" id="MU393478">
    <property type="protein sequence ID" value="KAI4865015.1"/>
    <property type="molecule type" value="Genomic_DNA"/>
</dbReference>